<dbReference type="EMBL" id="NBNE01005202">
    <property type="protein sequence ID" value="OWZ04006.1"/>
    <property type="molecule type" value="Genomic_DNA"/>
</dbReference>
<evidence type="ECO:0000313" key="1">
    <source>
        <dbReference type="EMBL" id="OWZ04006.1"/>
    </source>
</evidence>
<accession>A0A225VEC7</accession>
<organism evidence="1 2">
    <name type="scientific">Phytophthora megakarya</name>
    <dbReference type="NCBI Taxonomy" id="4795"/>
    <lineage>
        <taxon>Eukaryota</taxon>
        <taxon>Sar</taxon>
        <taxon>Stramenopiles</taxon>
        <taxon>Oomycota</taxon>
        <taxon>Peronosporomycetes</taxon>
        <taxon>Peronosporales</taxon>
        <taxon>Peronosporaceae</taxon>
        <taxon>Phytophthora</taxon>
    </lineage>
</organism>
<name>A0A225VEC7_9STRA</name>
<evidence type="ECO:0000313" key="2">
    <source>
        <dbReference type="Proteomes" id="UP000198211"/>
    </source>
</evidence>
<comment type="caution">
    <text evidence="1">The sequence shown here is derived from an EMBL/GenBank/DDBJ whole genome shotgun (WGS) entry which is preliminary data.</text>
</comment>
<proteinExistence type="predicted"/>
<sequence>MLRSIDIVPIILPAYYLFFNSIEYMFGYIEKSFQRHYVESKNSDLLPFVVETFERFEKFDMARVYEHCGWMIQDDFDPTGPLLKKNRLVPNCEGFVLNESDGEDGSGF</sequence>
<gene>
    <name evidence="1" type="ORF">PHMEG_00024173</name>
</gene>
<reference evidence="2" key="1">
    <citation type="submission" date="2017-03" db="EMBL/GenBank/DDBJ databases">
        <title>Phytopthora megakarya and P. palmivora, two closely related causual agents of cacao black pod achieved similar genome size and gene model numbers by different mechanisms.</title>
        <authorList>
            <person name="Ali S."/>
            <person name="Shao J."/>
            <person name="Larry D.J."/>
            <person name="Kronmiller B."/>
            <person name="Shen D."/>
            <person name="Strem M.D."/>
            <person name="Melnick R.L."/>
            <person name="Guiltinan M.J."/>
            <person name="Tyler B.M."/>
            <person name="Meinhardt L.W."/>
            <person name="Bailey B.A."/>
        </authorList>
    </citation>
    <scope>NUCLEOTIDE SEQUENCE [LARGE SCALE GENOMIC DNA]</scope>
    <source>
        <strain evidence="2">zdho120</strain>
    </source>
</reference>
<dbReference type="Proteomes" id="UP000198211">
    <property type="component" value="Unassembled WGS sequence"/>
</dbReference>
<keyword evidence="2" id="KW-1185">Reference proteome</keyword>
<dbReference type="OrthoDB" id="101918at2759"/>
<protein>
    <submittedName>
        <fullName evidence="1">Uncharacterized protein</fullName>
    </submittedName>
</protein>
<dbReference type="AlphaFoldDB" id="A0A225VEC7"/>